<comment type="caution">
    <text evidence="1">The sequence shown here is derived from an EMBL/GenBank/DDBJ whole genome shotgun (WGS) entry which is preliminary data.</text>
</comment>
<proteinExistence type="predicted"/>
<dbReference type="EMBL" id="CBXF010000110">
    <property type="protein sequence ID" value="CDL84597.1"/>
    <property type="molecule type" value="Genomic_DNA"/>
</dbReference>
<dbReference type="AlphaFoldDB" id="W1J1H7"/>
<name>W1J1H7_9GAMM</name>
<dbReference type="STRING" id="1427518.XSR1_50012"/>
<gene>
    <name evidence="1" type="ORF">XSR1_50012</name>
</gene>
<keyword evidence="2" id="KW-1185">Reference proteome</keyword>
<reference evidence="1" key="1">
    <citation type="submission" date="2013-11" db="EMBL/GenBank/DDBJ databases">
        <title>Draft genome sequence and annotation of the entomopathogenic bacteria, Xenorhabdus cabanillasi strain JM26 and Xenorhabdus szentirmai strain DSM 16338.</title>
        <authorList>
            <person name="Gualtieri M."/>
            <person name="Ogier J.C."/>
            <person name="Pages S."/>
            <person name="Givaudan A."/>
            <person name="Gaudriault S."/>
        </authorList>
    </citation>
    <scope>NUCLEOTIDE SEQUENCE [LARGE SCALE GENOMIC DNA]</scope>
    <source>
        <strain evidence="1">DSM 16338</strain>
    </source>
</reference>
<dbReference type="RefSeq" id="WP_280113412.1">
    <property type="nucleotide sequence ID" value="NZ_CAWLWS010000110.1"/>
</dbReference>
<dbReference type="Proteomes" id="UP000019202">
    <property type="component" value="Unassembled WGS sequence"/>
</dbReference>
<evidence type="ECO:0000313" key="2">
    <source>
        <dbReference type="Proteomes" id="UP000019202"/>
    </source>
</evidence>
<sequence length="44" mass="5254">MSTYLNFLNRLSVYRGRFRGELALMTFARSQELTLVTRIMKIKK</sequence>
<protein>
    <submittedName>
        <fullName evidence="1">Uncharacterized protein</fullName>
    </submittedName>
</protein>
<accession>W1J1H7</accession>
<organism evidence="1 2">
    <name type="scientific">Xenorhabdus szentirmaii DSM 16338</name>
    <dbReference type="NCBI Taxonomy" id="1427518"/>
    <lineage>
        <taxon>Bacteria</taxon>
        <taxon>Pseudomonadati</taxon>
        <taxon>Pseudomonadota</taxon>
        <taxon>Gammaproteobacteria</taxon>
        <taxon>Enterobacterales</taxon>
        <taxon>Morganellaceae</taxon>
        <taxon>Xenorhabdus</taxon>
    </lineage>
</organism>
<evidence type="ECO:0000313" key="1">
    <source>
        <dbReference type="EMBL" id="CDL84597.1"/>
    </source>
</evidence>